<reference evidence="10 11" key="1">
    <citation type="submission" date="2022-11" db="EMBL/GenBank/DDBJ databases">
        <title>Study of microbial diversity in lake waters.</title>
        <authorList>
            <person name="Zhang J."/>
        </authorList>
    </citation>
    <scope>NUCLEOTIDE SEQUENCE [LARGE SCALE GENOMIC DNA]</scope>
    <source>
        <strain evidence="10 11">DT12</strain>
    </source>
</reference>
<feature type="transmembrane region" description="Helical" evidence="8">
    <location>
        <begin position="247"/>
        <end position="265"/>
    </location>
</feature>
<evidence type="ECO:0000256" key="2">
    <source>
        <dbReference type="ARBA" id="ARBA00022428"/>
    </source>
</evidence>
<dbReference type="CDD" id="cd13962">
    <property type="entry name" value="PT_UbiA_UBIAD1"/>
    <property type="match status" value="1"/>
</dbReference>
<dbReference type="InterPro" id="IPR026046">
    <property type="entry name" value="UBIAD1"/>
</dbReference>
<proteinExistence type="inferred from homology"/>
<keyword evidence="5 8" id="KW-0812">Transmembrane</keyword>
<keyword evidence="6 8" id="KW-1133">Transmembrane helix</keyword>
<keyword evidence="3 8" id="KW-1003">Cell membrane</keyword>
<evidence type="ECO:0000256" key="8">
    <source>
        <dbReference type="HAMAP-Rule" id="MF_01937"/>
    </source>
</evidence>
<evidence type="ECO:0000256" key="5">
    <source>
        <dbReference type="ARBA" id="ARBA00022692"/>
    </source>
</evidence>
<keyword evidence="7 8" id="KW-0472">Membrane</keyword>
<comment type="pathway">
    <text evidence="8">Quinol/quinone metabolism; menaquinone biosynthesis; menaquinol from 1,4-dihydroxy-2-naphthoate: step 1/2.</text>
</comment>
<comment type="subcellular location">
    <subcellularLocation>
        <location evidence="8">Cell membrane</location>
        <topology evidence="8">Multi-pass membrane protein</topology>
    </subcellularLocation>
    <subcellularLocation>
        <location evidence="1">Membrane</location>
        <topology evidence="1">Multi-pass membrane protein</topology>
    </subcellularLocation>
</comment>
<evidence type="ECO:0000256" key="6">
    <source>
        <dbReference type="ARBA" id="ARBA00022989"/>
    </source>
</evidence>
<evidence type="ECO:0000313" key="11">
    <source>
        <dbReference type="Proteomes" id="UP001208017"/>
    </source>
</evidence>
<dbReference type="PIRSF" id="PIRSF005355">
    <property type="entry name" value="UBIAD1"/>
    <property type="match status" value="1"/>
</dbReference>
<dbReference type="Gene3D" id="1.10.357.140">
    <property type="entry name" value="UbiA prenyltransferase"/>
    <property type="match status" value="1"/>
</dbReference>
<evidence type="ECO:0000256" key="3">
    <source>
        <dbReference type="ARBA" id="ARBA00022475"/>
    </source>
</evidence>
<comment type="caution">
    <text evidence="10">The sequence shown here is derived from an EMBL/GenBank/DDBJ whole genome shotgun (WGS) entry which is preliminary data.</text>
</comment>
<dbReference type="EC" id="2.5.1.74" evidence="8 9"/>
<dbReference type="PANTHER" id="PTHR13929">
    <property type="entry name" value="1,4-DIHYDROXY-2-NAPHTHOATE OCTAPRENYLTRANSFERASE"/>
    <property type="match status" value="1"/>
</dbReference>
<comment type="catalytic activity">
    <reaction evidence="8">
        <text>an all-trans-polyprenyl diphosphate + 1,4-dihydroxy-2-naphthoate + H(+) = a 2-demethylmenaquinol + CO2 + diphosphate</text>
        <dbReference type="Rhea" id="RHEA:26478"/>
        <dbReference type="Rhea" id="RHEA-COMP:9563"/>
        <dbReference type="Rhea" id="RHEA-COMP:9564"/>
        <dbReference type="ChEBI" id="CHEBI:11173"/>
        <dbReference type="ChEBI" id="CHEBI:15378"/>
        <dbReference type="ChEBI" id="CHEBI:16526"/>
        <dbReference type="ChEBI" id="CHEBI:33019"/>
        <dbReference type="ChEBI" id="CHEBI:55437"/>
        <dbReference type="ChEBI" id="CHEBI:58914"/>
        <dbReference type="EC" id="2.5.1.74"/>
    </reaction>
</comment>
<feature type="transmembrane region" description="Helical" evidence="8">
    <location>
        <begin position="277"/>
        <end position="301"/>
    </location>
</feature>
<dbReference type="InterPro" id="IPR004657">
    <property type="entry name" value="MenA"/>
</dbReference>
<feature type="transmembrane region" description="Helical" evidence="8">
    <location>
        <begin position="45"/>
        <end position="65"/>
    </location>
</feature>
<keyword evidence="4 8" id="KW-0808">Transferase</keyword>
<evidence type="ECO:0000256" key="7">
    <source>
        <dbReference type="ARBA" id="ARBA00023136"/>
    </source>
</evidence>
<protein>
    <recommendedName>
        <fullName evidence="8 9">1,4-dihydroxy-2-naphthoate octaprenyltransferase</fullName>
        <shortName evidence="8">DHNA-octaprenyltransferase</shortName>
        <ecNumber evidence="8 9">2.5.1.74</ecNumber>
    </recommendedName>
</protein>
<dbReference type="InterPro" id="IPR044878">
    <property type="entry name" value="UbiA_sf"/>
</dbReference>
<evidence type="ECO:0000256" key="1">
    <source>
        <dbReference type="ARBA" id="ARBA00004141"/>
    </source>
</evidence>
<dbReference type="Proteomes" id="UP001208017">
    <property type="component" value="Unassembled WGS sequence"/>
</dbReference>
<sequence length="304" mass="33201">MPAQTKRPSILHSWLRAIRPAALIFTLLPVLLGGGFALVDRGFDGWRFLVAMVAALFLQMGANLLNDCYDYLKGADTKETLSVSSPLREGWMTARQVYVGGVICLVTATVLGLWLVKVGGWFVLLLGVLGLAGAYLYSASRVALSWHGLGELAAFLLLGPLMVLGTYYVMVQLVFVHVLVNAIPLGLLAVSVLHVSNLRDRLHDEKIGKRTLATMLGARTGKALYHLLMVLAYVALVVLWLVDLTPVTALVALLAVPLAVRNLYLVSRTDDPVELNLGLGLTVLHQLVFGMLNVFGIYLYYFLQ</sequence>
<feature type="transmembrane region" description="Helical" evidence="8">
    <location>
        <begin position="121"/>
        <end position="137"/>
    </location>
</feature>
<dbReference type="PANTHER" id="PTHR13929:SF0">
    <property type="entry name" value="UBIA PRENYLTRANSFERASE DOMAIN-CONTAINING PROTEIN 1"/>
    <property type="match status" value="1"/>
</dbReference>
<comment type="function">
    <text evidence="8">Conversion of 1,4-dihydroxy-2-naphthoate (DHNA) to demethylmenaquinone (DMK).</text>
</comment>
<dbReference type="EMBL" id="JAPMLT010000003">
    <property type="protein sequence ID" value="MCX7569928.1"/>
    <property type="molecule type" value="Genomic_DNA"/>
</dbReference>
<name>A0ABT3WZ31_9BACL</name>
<feature type="transmembrane region" description="Helical" evidence="8">
    <location>
        <begin position="223"/>
        <end position="241"/>
    </location>
</feature>
<organism evidence="10 11">
    <name type="scientific">Tumebacillus lacus</name>
    <dbReference type="NCBI Taxonomy" id="2995335"/>
    <lineage>
        <taxon>Bacteria</taxon>
        <taxon>Bacillati</taxon>
        <taxon>Bacillota</taxon>
        <taxon>Bacilli</taxon>
        <taxon>Bacillales</taxon>
        <taxon>Alicyclobacillaceae</taxon>
        <taxon>Tumebacillus</taxon>
    </lineage>
</organism>
<evidence type="ECO:0000256" key="9">
    <source>
        <dbReference type="NCBIfam" id="TIGR00751"/>
    </source>
</evidence>
<accession>A0ABT3WZ31</accession>
<feature type="transmembrane region" description="Helical" evidence="8">
    <location>
        <begin position="97"/>
        <end position="115"/>
    </location>
</feature>
<keyword evidence="11" id="KW-1185">Reference proteome</keyword>
<keyword evidence="2 8" id="KW-0474">Menaquinone biosynthesis</keyword>
<gene>
    <name evidence="8 10" type="primary">menA</name>
    <name evidence="10" type="ORF">OS242_08115</name>
</gene>
<feature type="transmembrane region" description="Helical" evidence="8">
    <location>
        <begin position="21"/>
        <end position="39"/>
    </location>
</feature>
<dbReference type="InterPro" id="IPR000537">
    <property type="entry name" value="UbiA_prenyltransferase"/>
</dbReference>
<feature type="transmembrane region" description="Helical" evidence="8">
    <location>
        <begin position="149"/>
        <end position="168"/>
    </location>
</feature>
<dbReference type="Pfam" id="PF01040">
    <property type="entry name" value="UbiA"/>
    <property type="match status" value="1"/>
</dbReference>
<dbReference type="HAMAP" id="MF_01937">
    <property type="entry name" value="MenA_1"/>
    <property type="match status" value="1"/>
</dbReference>
<dbReference type="NCBIfam" id="TIGR00751">
    <property type="entry name" value="menA"/>
    <property type="match status" value="1"/>
</dbReference>
<comment type="similarity">
    <text evidence="8">Belongs to the MenA family. Type 1 subfamily.</text>
</comment>
<feature type="transmembrane region" description="Helical" evidence="8">
    <location>
        <begin position="174"/>
        <end position="196"/>
    </location>
</feature>
<evidence type="ECO:0000256" key="4">
    <source>
        <dbReference type="ARBA" id="ARBA00022679"/>
    </source>
</evidence>
<evidence type="ECO:0000313" key="10">
    <source>
        <dbReference type="EMBL" id="MCX7569928.1"/>
    </source>
</evidence>
<dbReference type="RefSeq" id="WP_267151177.1">
    <property type="nucleotide sequence ID" value="NZ_JAPMLT010000003.1"/>
</dbReference>